<dbReference type="InterPro" id="IPR029063">
    <property type="entry name" value="SAM-dependent_MTases_sf"/>
</dbReference>
<dbReference type="SUPFAM" id="SSF53335">
    <property type="entry name" value="S-adenosyl-L-methionine-dependent methyltransferases"/>
    <property type="match status" value="1"/>
</dbReference>
<proteinExistence type="predicted"/>
<name>A0ABN6VMV5_9HYPH</name>
<sequence length="229" mass="25341">MEPWAADPKYSADKRVNGQDWPRAAHTMVGVKRLNNLISLVSSVIQDGIPGDLIETGVWRGGCCILMQGILETFGETHRKIFVADSFQGLPPPDPARYAADAGDIHHTFPELAVSSEQVRSNFHRYGLLKENVVFIEGFFEDTLPKLDTGPLAIIRLDGDMYGSTMVALEALYPKLSDGGYVIVDDYGAVPACKLAVTDFRRNHGVNTPIELVDWTGVWWRKPSSIHSE</sequence>
<dbReference type="PANTHER" id="PTHR40036:SF1">
    <property type="entry name" value="MACROCIN O-METHYLTRANSFERASE"/>
    <property type="match status" value="1"/>
</dbReference>
<gene>
    <name evidence="1" type="ORF">SS37A_37050</name>
</gene>
<geneLocation type="plasmid" evidence="1 2">
    <name>pSS37A-Re-1</name>
</geneLocation>
<keyword evidence="1" id="KW-0614">Plasmid</keyword>
<evidence type="ECO:0000313" key="2">
    <source>
        <dbReference type="Proteomes" id="UP001317629"/>
    </source>
</evidence>
<accession>A0ABN6VMV5</accession>
<protein>
    <submittedName>
        <fullName evidence="1">Macrocin O-methyltransferase</fullName>
    </submittedName>
</protein>
<keyword evidence="2" id="KW-1185">Reference proteome</keyword>
<dbReference type="EMBL" id="AP027143">
    <property type="protein sequence ID" value="BDV36175.1"/>
    <property type="molecule type" value="Genomic_DNA"/>
</dbReference>
<dbReference type="Gene3D" id="3.40.50.150">
    <property type="entry name" value="Vaccinia Virus protein VP39"/>
    <property type="match status" value="1"/>
</dbReference>
<evidence type="ECO:0000313" key="1">
    <source>
        <dbReference type="EMBL" id="BDV36175.1"/>
    </source>
</evidence>
<reference evidence="1 2" key="1">
    <citation type="journal article" date="2023" name="Int. J. Syst. Evol. Microbiol.">
        <title>Methylocystis iwaonis sp. nov., a type II methane-oxidizing bacterium from surface soil of a rice paddy field in Japan, and emended description of the genus Methylocystis (ex Whittenbury et al. 1970) Bowman et al. 1993.</title>
        <authorList>
            <person name="Kaise H."/>
            <person name="Sawadogo J.B."/>
            <person name="Alam M.S."/>
            <person name="Ueno C."/>
            <person name="Dianou D."/>
            <person name="Shinjo R."/>
            <person name="Asakawa S."/>
        </authorList>
    </citation>
    <scope>NUCLEOTIDE SEQUENCE [LARGE SCALE GENOMIC DNA]</scope>
    <source>
        <strain evidence="1 2">SS37A-Re</strain>
    </source>
</reference>
<organism evidence="1 2">
    <name type="scientific">Methylocystis iwaonis</name>
    <dbReference type="NCBI Taxonomy" id="2885079"/>
    <lineage>
        <taxon>Bacteria</taxon>
        <taxon>Pseudomonadati</taxon>
        <taxon>Pseudomonadota</taxon>
        <taxon>Alphaproteobacteria</taxon>
        <taxon>Hyphomicrobiales</taxon>
        <taxon>Methylocystaceae</taxon>
        <taxon>Methylocystis</taxon>
    </lineage>
</organism>
<dbReference type="Proteomes" id="UP001317629">
    <property type="component" value="Plasmid pSS37A-Re-1"/>
</dbReference>
<dbReference type="InterPro" id="IPR008884">
    <property type="entry name" value="TylF_MeTrfase"/>
</dbReference>
<dbReference type="Pfam" id="PF05711">
    <property type="entry name" value="TylF"/>
    <property type="match status" value="1"/>
</dbReference>
<dbReference type="PANTHER" id="PTHR40036">
    <property type="entry name" value="MACROCIN O-METHYLTRANSFERASE"/>
    <property type="match status" value="1"/>
</dbReference>